<comment type="subcellular location">
    <subcellularLocation>
        <location evidence="1">Mitochondrion membrane</location>
        <topology evidence="1">Multi-pass membrane protein</topology>
    </subcellularLocation>
</comment>
<dbReference type="PANTHER" id="PTHR11435">
    <property type="entry name" value="NADH UBIQUINONE OXIDOREDUCTASE SUBUNIT ND6"/>
    <property type="match status" value="1"/>
</dbReference>
<proteinExistence type="inferred from homology"/>
<evidence type="ECO:0000256" key="7">
    <source>
        <dbReference type="ARBA" id="ARBA00022692"/>
    </source>
</evidence>
<reference evidence="17" key="1">
    <citation type="submission" date="2016-05" db="EMBL/GenBank/DDBJ databases">
        <title>Smart mitochondrial genome of Oniscidea (terrestrial crustacea).</title>
        <authorList>
            <person name="Marcade I."/>
            <person name="Quevarec L."/>
            <person name="Badawi M."/>
            <person name="Delaunay C."/>
            <person name="Lesobre J."/>
        </authorList>
    </citation>
    <scope>NUCLEOTIDE SEQUENCE</scope>
</reference>
<dbReference type="InterPro" id="IPR050269">
    <property type="entry name" value="ComplexI_Subunit6"/>
</dbReference>
<feature type="transmembrane region" description="Helical" evidence="16">
    <location>
        <begin position="56"/>
        <end position="75"/>
    </location>
</feature>
<evidence type="ECO:0000256" key="16">
    <source>
        <dbReference type="SAM" id="Phobius"/>
    </source>
</evidence>
<keyword evidence="7 16" id="KW-0812">Transmembrane</keyword>
<gene>
    <name evidence="17" type="primary">nad6</name>
</gene>
<evidence type="ECO:0000256" key="6">
    <source>
        <dbReference type="ARBA" id="ARBA00022660"/>
    </source>
</evidence>
<feature type="transmembrane region" description="Helical" evidence="16">
    <location>
        <begin position="33"/>
        <end position="50"/>
    </location>
</feature>
<comment type="similarity">
    <text evidence="2">Belongs to the complex I subunit 6 family.</text>
</comment>
<geneLocation type="mitochondrion" evidence="17"/>
<dbReference type="GO" id="GO:0031966">
    <property type="term" value="C:mitochondrial membrane"/>
    <property type="evidence" value="ECO:0007669"/>
    <property type="project" value="UniProtKB-SubCell"/>
</dbReference>
<feature type="transmembrane region" description="Helical" evidence="16">
    <location>
        <begin position="6"/>
        <end position="26"/>
    </location>
</feature>
<keyword evidence="5" id="KW-0813">Transport</keyword>
<dbReference type="EMBL" id="KX289583">
    <property type="protein sequence ID" value="APU89541.1"/>
    <property type="molecule type" value="Genomic_DNA"/>
</dbReference>
<evidence type="ECO:0000256" key="10">
    <source>
        <dbReference type="ARBA" id="ARBA00022989"/>
    </source>
</evidence>
<keyword evidence="10 16" id="KW-1133">Transmembrane helix</keyword>
<protein>
    <recommendedName>
        <fullName evidence="4">NADH-ubiquinone oxidoreductase chain 6</fullName>
        <ecNumber evidence="3">7.1.1.2</ecNumber>
    </recommendedName>
    <alternativeName>
        <fullName evidence="14">NADH dehydrogenase subunit 6</fullName>
    </alternativeName>
</protein>
<evidence type="ECO:0000256" key="4">
    <source>
        <dbReference type="ARBA" id="ARBA00021095"/>
    </source>
</evidence>
<keyword evidence="9" id="KW-0249">Electron transport</keyword>
<dbReference type="GO" id="GO:0008137">
    <property type="term" value="F:NADH dehydrogenase (ubiquinone) activity"/>
    <property type="evidence" value="ECO:0007669"/>
    <property type="project" value="UniProtKB-EC"/>
</dbReference>
<evidence type="ECO:0000256" key="13">
    <source>
        <dbReference type="ARBA" id="ARBA00023136"/>
    </source>
</evidence>
<keyword evidence="11" id="KW-0520">NAD</keyword>
<feature type="transmembrane region" description="Helical" evidence="16">
    <location>
        <begin position="87"/>
        <end position="106"/>
    </location>
</feature>
<evidence type="ECO:0000256" key="8">
    <source>
        <dbReference type="ARBA" id="ARBA00022967"/>
    </source>
</evidence>
<evidence type="ECO:0000313" key="17">
    <source>
        <dbReference type="EMBL" id="APU89541.1"/>
    </source>
</evidence>
<evidence type="ECO:0000256" key="11">
    <source>
        <dbReference type="ARBA" id="ARBA00023027"/>
    </source>
</evidence>
<organism evidence="17">
    <name type="scientific">Porcellio dilatatus petiti</name>
    <dbReference type="NCBI Taxonomy" id="96811"/>
    <lineage>
        <taxon>Eukaryota</taxon>
        <taxon>Metazoa</taxon>
        <taxon>Ecdysozoa</taxon>
        <taxon>Arthropoda</taxon>
        <taxon>Crustacea</taxon>
        <taxon>Multicrustacea</taxon>
        <taxon>Malacostraca</taxon>
        <taxon>Eumalacostraca</taxon>
        <taxon>Peracarida</taxon>
        <taxon>Isopoda</taxon>
        <taxon>Oniscidea</taxon>
        <taxon>Crinocheta</taxon>
        <taxon>Porcellionidae</taxon>
        <taxon>Porcellio</taxon>
    </lineage>
</organism>
<evidence type="ECO:0000256" key="3">
    <source>
        <dbReference type="ARBA" id="ARBA00012944"/>
    </source>
</evidence>
<keyword evidence="12 17" id="KW-0496">Mitochondrion</keyword>
<sequence>MLIKLILEVVVLSLSCLVLSICVVLMNSPQITVVSLVVQAFMVSLLSGFLNNIWYSYILFLVFLGGMLVVFIYISSLASSEKVDKEYMLILKMVLMALLLSSMMVYSNSSWMLMNISHLFYTESKVIHTLVFSSAYSLYIFVVGYLLLSLWIVCVLVKMLSGPLRKLT</sequence>
<evidence type="ECO:0000256" key="5">
    <source>
        <dbReference type="ARBA" id="ARBA00022448"/>
    </source>
</evidence>
<evidence type="ECO:0000256" key="2">
    <source>
        <dbReference type="ARBA" id="ARBA00005698"/>
    </source>
</evidence>
<feature type="transmembrane region" description="Helical" evidence="16">
    <location>
        <begin position="126"/>
        <end position="157"/>
    </location>
</feature>
<keyword evidence="8" id="KW-1278">Translocase</keyword>
<evidence type="ECO:0000256" key="15">
    <source>
        <dbReference type="ARBA" id="ARBA00049551"/>
    </source>
</evidence>
<evidence type="ECO:0000256" key="9">
    <source>
        <dbReference type="ARBA" id="ARBA00022982"/>
    </source>
</evidence>
<keyword evidence="6" id="KW-0679">Respiratory chain</keyword>
<keyword evidence="13 16" id="KW-0472">Membrane</keyword>
<accession>A0A1P8DKI0</accession>
<dbReference type="AlphaFoldDB" id="A0A1P8DKI0"/>
<comment type="catalytic activity">
    <reaction evidence="15">
        <text>a ubiquinone + NADH + 5 H(+)(in) = a ubiquinol + NAD(+) + 4 H(+)(out)</text>
        <dbReference type="Rhea" id="RHEA:29091"/>
        <dbReference type="Rhea" id="RHEA-COMP:9565"/>
        <dbReference type="Rhea" id="RHEA-COMP:9566"/>
        <dbReference type="ChEBI" id="CHEBI:15378"/>
        <dbReference type="ChEBI" id="CHEBI:16389"/>
        <dbReference type="ChEBI" id="CHEBI:17976"/>
        <dbReference type="ChEBI" id="CHEBI:57540"/>
        <dbReference type="ChEBI" id="CHEBI:57945"/>
        <dbReference type="EC" id="7.1.1.2"/>
    </reaction>
</comment>
<dbReference type="PANTHER" id="PTHR11435:SF1">
    <property type="entry name" value="NADH-UBIQUINONE OXIDOREDUCTASE CHAIN 6"/>
    <property type="match status" value="1"/>
</dbReference>
<evidence type="ECO:0000256" key="1">
    <source>
        <dbReference type="ARBA" id="ARBA00004225"/>
    </source>
</evidence>
<evidence type="ECO:0000256" key="14">
    <source>
        <dbReference type="ARBA" id="ARBA00031019"/>
    </source>
</evidence>
<evidence type="ECO:0000256" key="12">
    <source>
        <dbReference type="ARBA" id="ARBA00023128"/>
    </source>
</evidence>
<name>A0A1P8DKI0_PORDI</name>
<dbReference type="EC" id="7.1.1.2" evidence="3"/>